<dbReference type="Proteomes" id="UP000597762">
    <property type="component" value="Unassembled WGS sequence"/>
</dbReference>
<comment type="caution">
    <text evidence="2">The sequence shown here is derived from an EMBL/GenBank/DDBJ whole genome shotgun (WGS) entry which is preliminary data.</text>
</comment>
<keyword evidence="1" id="KW-0732">Signal</keyword>
<feature type="signal peptide" evidence="1">
    <location>
        <begin position="1"/>
        <end position="20"/>
    </location>
</feature>
<organism evidence="2 3">
    <name type="scientific">Acanthosepion pharaonis</name>
    <name type="common">Pharaoh cuttlefish</name>
    <name type="synonym">Sepia pharaonis</name>
    <dbReference type="NCBI Taxonomy" id="158019"/>
    <lineage>
        <taxon>Eukaryota</taxon>
        <taxon>Metazoa</taxon>
        <taxon>Spiralia</taxon>
        <taxon>Lophotrochozoa</taxon>
        <taxon>Mollusca</taxon>
        <taxon>Cephalopoda</taxon>
        <taxon>Coleoidea</taxon>
        <taxon>Decapodiformes</taxon>
        <taxon>Sepiida</taxon>
        <taxon>Sepiina</taxon>
        <taxon>Sepiidae</taxon>
        <taxon>Acanthosepion</taxon>
    </lineage>
</organism>
<accession>A0A812CK28</accession>
<sequence>MHYFLNLFLFYFFLTNPSLSFFMHTTTKDYLFPIMGGNMATVIRVNTEDILTKNYDAYSVTCTSVVKTTLTFTLPVNIGTTPKPINISVNQHISVKFSTKNQQSVKAVTLGEVVTMNITAGKCFLFFLLPPSLFTFFPPPHPTSKALHLRPSFLLFLLPPRLLTFLRFSPPFPQPSRILTFTRIFFSSSCFQGSSRSFVFPPPPTSKSPHLPLSLLLLLSPSLLTFIPLYSSSYLQGSSPSSVYCPPSVVLLRPRLLTFLRFSPPFSPTFKDPHLHPSFLLLILFPRFITFPRLYSTSYLQGSSSSSVLYPPNPTSKAPHLPPSFILLILPPRLLIFLRLFASPSYPCLLNFHRLFLLSLSIQIYSNFLLLYSKDNDNRSFQR</sequence>
<dbReference type="AlphaFoldDB" id="A0A812CK28"/>
<name>A0A812CK28_ACAPH</name>
<feature type="chain" id="PRO_5032520677" evidence="1">
    <location>
        <begin position="21"/>
        <end position="383"/>
    </location>
</feature>
<evidence type="ECO:0000313" key="2">
    <source>
        <dbReference type="EMBL" id="CAE1271071.1"/>
    </source>
</evidence>
<evidence type="ECO:0000313" key="3">
    <source>
        <dbReference type="Proteomes" id="UP000597762"/>
    </source>
</evidence>
<keyword evidence="3" id="KW-1185">Reference proteome</keyword>
<gene>
    <name evidence="2" type="ORF">SPHA_37092</name>
</gene>
<reference evidence="2" key="1">
    <citation type="submission" date="2021-01" db="EMBL/GenBank/DDBJ databases">
        <authorList>
            <person name="Li R."/>
            <person name="Bekaert M."/>
        </authorList>
    </citation>
    <scope>NUCLEOTIDE SEQUENCE</scope>
    <source>
        <strain evidence="2">Farmed</strain>
    </source>
</reference>
<dbReference type="EMBL" id="CAHIKZ030001645">
    <property type="protein sequence ID" value="CAE1271071.1"/>
    <property type="molecule type" value="Genomic_DNA"/>
</dbReference>
<evidence type="ECO:0000256" key="1">
    <source>
        <dbReference type="SAM" id="SignalP"/>
    </source>
</evidence>
<proteinExistence type="predicted"/>
<protein>
    <submittedName>
        <fullName evidence="2">Uncharacterized protein</fullName>
    </submittedName>
</protein>